<dbReference type="FunFam" id="1.10.10.60:FF:000180">
    <property type="entry name" value="DnaJ (Hsp40) homolog, subfamily C, member 2"/>
    <property type="match status" value="1"/>
</dbReference>
<evidence type="ECO:0000256" key="12">
    <source>
        <dbReference type="SAM" id="SignalP"/>
    </source>
</evidence>
<dbReference type="GO" id="GO:0012505">
    <property type="term" value="C:endomembrane system"/>
    <property type="evidence" value="ECO:0007669"/>
    <property type="project" value="UniProtKB-SubCell"/>
</dbReference>
<dbReference type="CDD" id="cd06257">
    <property type="entry name" value="DnaJ"/>
    <property type="match status" value="1"/>
</dbReference>
<keyword evidence="16" id="KW-1185">Reference proteome</keyword>
<dbReference type="SMART" id="SM00271">
    <property type="entry name" value="DnaJ"/>
    <property type="match status" value="1"/>
</dbReference>
<keyword evidence="6 11" id="KW-0472">Membrane</keyword>
<dbReference type="Pfam" id="PF23082">
    <property type="entry name" value="Myb_DNA-binding_2"/>
    <property type="match status" value="1"/>
</dbReference>
<feature type="transmembrane region" description="Helical" evidence="11">
    <location>
        <begin position="123"/>
        <end position="146"/>
    </location>
</feature>
<dbReference type="PANTHER" id="PTHR44653">
    <property type="entry name" value="DNAJ HOMOLOG SUBFAMILY C MEMBER 1"/>
    <property type="match status" value="1"/>
</dbReference>
<dbReference type="PROSITE" id="PS50090">
    <property type="entry name" value="MYB_LIKE"/>
    <property type="match status" value="1"/>
</dbReference>
<dbReference type="InterPro" id="IPR036869">
    <property type="entry name" value="J_dom_sf"/>
</dbReference>
<dbReference type="PRINTS" id="PR00625">
    <property type="entry name" value="JDOMAIN"/>
</dbReference>
<feature type="region of interest" description="Disordered" evidence="10">
    <location>
        <begin position="353"/>
        <end position="388"/>
    </location>
</feature>
<dbReference type="EMBL" id="OV725079">
    <property type="protein sequence ID" value="CAH1397509.1"/>
    <property type="molecule type" value="Genomic_DNA"/>
</dbReference>
<comment type="subcellular location">
    <subcellularLocation>
        <location evidence="9">Endomembrane system</location>
        <topology evidence="9">Single-pass membrane protein</topology>
    </subcellularLocation>
    <subcellularLocation>
        <location evidence="1">Nucleus</location>
    </subcellularLocation>
</comment>
<gene>
    <name evidence="15" type="ORF">NEZAVI_LOCUS7321</name>
</gene>
<reference evidence="15" key="1">
    <citation type="submission" date="2022-01" db="EMBL/GenBank/DDBJ databases">
        <authorList>
            <person name="King R."/>
        </authorList>
    </citation>
    <scope>NUCLEOTIDE SEQUENCE</scope>
</reference>
<dbReference type="Pfam" id="PF00226">
    <property type="entry name" value="DnaJ"/>
    <property type="match status" value="1"/>
</dbReference>
<name>A0A9P0MKJ8_NEZVI</name>
<feature type="domain" description="Myb-like" evidence="14">
    <location>
        <begin position="376"/>
        <end position="431"/>
    </location>
</feature>
<feature type="domain" description="J" evidence="13">
    <location>
        <begin position="37"/>
        <end position="101"/>
    </location>
</feature>
<feature type="signal peptide" evidence="12">
    <location>
        <begin position="1"/>
        <end position="19"/>
    </location>
</feature>
<feature type="compositionally biased region" description="Basic and acidic residues" evidence="10">
    <location>
        <begin position="353"/>
        <end position="365"/>
    </location>
</feature>
<feature type="region of interest" description="Disordered" evidence="10">
    <location>
        <begin position="238"/>
        <end position="275"/>
    </location>
</feature>
<evidence type="ECO:0000259" key="13">
    <source>
        <dbReference type="PROSITE" id="PS50076"/>
    </source>
</evidence>
<keyword evidence="8" id="KW-0539">Nucleus</keyword>
<dbReference type="Proteomes" id="UP001152798">
    <property type="component" value="Chromosome 3"/>
</dbReference>
<dbReference type="CDD" id="cd00167">
    <property type="entry name" value="SANT"/>
    <property type="match status" value="1"/>
</dbReference>
<dbReference type="Pfam" id="PF00249">
    <property type="entry name" value="Myb_DNA-binding"/>
    <property type="match status" value="1"/>
</dbReference>
<evidence type="ECO:0000313" key="15">
    <source>
        <dbReference type="EMBL" id="CAH1397509.1"/>
    </source>
</evidence>
<dbReference type="GO" id="GO:0005634">
    <property type="term" value="C:nucleus"/>
    <property type="evidence" value="ECO:0007669"/>
    <property type="project" value="UniProtKB-SubCell"/>
</dbReference>
<protein>
    <submittedName>
        <fullName evidence="15">Uncharacterized protein</fullName>
    </submittedName>
</protein>
<dbReference type="InterPro" id="IPR009057">
    <property type="entry name" value="Homeodomain-like_sf"/>
</dbReference>
<dbReference type="SUPFAM" id="SSF46689">
    <property type="entry name" value="Homeodomain-like"/>
    <property type="match status" value="2"/>
</dbReference>
<dbReference type="Gene3D" id="1.10.10.60">
    <property type="entry name" value="Homeodomain-like"/>
    <property type="match status" value="2"/>
</dbReference>
<evidence type="ECO:0000256" key="4">
    <source>
        <dbReference type="ARBA" id="ARBA00022737"/>
    </source>
</evidence>
<sequence length="451" mass="52068">MPKFFKLIVVFIIIESVCAWDSDDLEIFDLVEEVGQSFYEVLEIPENADGSVIKRAYRKLSLALHPDKNDAPDANVKFRQLVAIYDILRDSTKRAKYDDVLLNGLPDWKEAVYYYRKVRKMGLIEMSIILFIIITIGQYLVAWAAYFEKKYAIEEFVNLKSKKLQKKQKKGKAVDMETVQILPELVSTLPKPTVSCTLPVQICKLCWFLIMDFPPLTYHWILRVIEERRNAKEQVVEEESSEEEVMPVRERGPRRRKAFTAPELKDSDKKPVQDTNVKTDANKTQESVKIISGGLWTDDDFADLIRLMKKYPPGTQERWEKIGLSMRRPTHEVAHMAHKMKDEGFKPIAKQEEESKDIAGEEPKKTKTKGGKAGNMEEIPETPWSQAQQKAFEQALASYPKGTVGDRWEKISKCVPGKTKEECMLRYKNIVDLIKKKKDKPDSNDNKLSEI</sequence>
<keyword evidence="4" id="KW-0677">Repeat</keyword>
<dbReference type="InterPro" id="IPR001623">
    <property type="entry name" value="DnaJ_domain"/>
</dbReference>
<dbReference type="SUPFAM" id="SSF46565">
    <property type="entry name" value="Chaperone J-domain"/>
    <property type="match status" value="1"/>
</dbReference>
<dbReference type="InterPro" id="IPR001005">
    <property type="entry name" value="SANT/Myb"/>
</dbReference>
<proteinExistence type="predicted"/>
<feature type="chain" id="PRO_5040205149" evidence="12">
    <location>
        <begin position="20"/>
        <end position="451"/>
    </location>
</feature>
<evidence type="ECO:0000256" key="8">
    <source>
        <dbReference type="ARBA" id="ARBA00023242"/>
    </source>
</evidence>
<keyword evidence="5 11" id="KW-1133">Transmembrane helix</keyword>
<evidence type="ECO:0000256" key="6">
    <source>
        <dbReference type="ARBA" id="ARBA00023136"/>
    </source>
</evidence>
<dbReference type="PROSITE" id="PS50076">
    <property type="entry name" value="DNAJ_2"/>
    <property type="match status" value="1"/>
</dbReference>
<feature type="compositionally biased region" description="Basic and acidic residues" evidence="10">
    <location>
        <begin position="263"/>
        <end position="272"/>
    </location>
</feature>
<dbReference type="PANTHER" id="PTHR44653:SF2">
    <property type="entry name" value="DNAJ HOMOLOG SUBFAMILY C MEMBER 1"/>
    <property type="match status" value="1"/>
</dbReference>
<dbReference type="SMART" id="SM00717">
    <property type="entry name" value="SANT"/>
    <property type="match status" value="2"/>
</dbReference>
<evidence type="ECO:0000256" key="3">
    <source>
        <dbReference type="ARBA" id="ARBA00022729"/>
    </source>
</evidence>
<evidence type="ECO:0000256" key="2">
    <source>
        <dbReference type="ARBA" id="ARBA00022692"/>
    </source>
</evidence>
<keyword evidence="3 12" id="KW-0732">Signal</keyword>
<evidence type="ECO:0000256" key="9">
    <source>
        <dbReference type="ARBA" id="ARBA00037847"/>
    </source>
</evidence>
<dbReference type="Gene3D" id="1.10.287.110">
    <property type="entry name" value="DnaJ domain"/>
    <property type="match status" value="1"/>
</dbReference>
<accession>A0A9P0MKJ8</accession>
<organism evidence="15 16">
    <name type="scientific">Nezara viridula</name>
    <name type="common">Southern green stink bug</name>
    <name type="synonym">Cimex viridulus</name>
    <dbReference type="NCBI Taxonomy" id="85310"/>
    <lineage>
        <taxon>Eukaryota</taxon>
        <taxon>Metazoa</taxon>
        <taxon>Ecdysozoa</taxon>
        <taxon>Arthropoda</taxon>
        <taxon>Hexapoda</taxon>
        <taxon>Insecta</taxon>
        <taxon>Pterygota</taxon>
        <taxon>Neoptera</taxon>
        <taxon>Paraneoptera</taxon>
        <taxon>Hemiptera</taxon>
        <taxon>Heteroptera</taxon>
        <taxon>Panheteroptera</taxon>
        <taxon>Pentatomomorpha</taxon>
        <taxon>Pentatomoidea</taxon>
        <taxon>Pentatomidae</taxon>
        <taxon>Pentatominae</taxon>
        <taxon>Nezara</taxon>
    </lineage>
</organism>
<evidence type="ECO:0000313" key="16">
    <source>
        <dbReference type="Proteomes" id="UP001152798"/>
    </source>
</evidence>
<dbReference type="InterPro" id="IPR052606">
    <property type="entry name" value="DnaJ_domain_protein"/>
</dbReference>
<evidence type="ECO:0000256" key="1">
    <source>
        <dbReference type="ARBA" id="ARBA00004123"/>
    </source>
</evidence>
<dbReference type="OrthoDB" id="1420887at2759"/>
<dbReference type="InterPro" id="IPR018253">
    <property type="entry name" value="DnaJ_domain_CS"/>
</dbReference>
<evidence type="ECO:0000256" key="10">
    <source>
        <dbReference type="SAM" id="MobiDB-lite"/>
    </source>
</evidence>
<dbReference type="PROSITE" id="PS00636">
    <property type="entry name" value="DNAJ_1"/>
    <property type="match status" value="1"/>
</dbReference>
<dbReference type="AlphaFoldDB" id="A0A9P0MKJ8"/>
<evidence type="ECO:0000256" key="7">
    <source>
        <dbReference type="ARBA" id="ARBA00023186"/>
    </source>
</evidence>
<evidence type="ECO:0000256" key="5">
    <source>
        <dbReference type="ARBA" id="ARBA00022989"/>
    </source>
</evidence>
<evidence type="ECO:0000256" key="11">
    <source>
        <dbReference type="SAM" id="Phobius"/>
    </source>
</evidence>
<keyword evidence="7" id="KW-0143">Chaperone</keyword>
<keyword evidence="2 11" id="KW-0812">Transmembrane</keyword>
<evidence type="ECO:0000259" key="14">
    <source>
        <dbReference type="PROSITE" id="PS50090"/>
    </source>
</evidence>